<dbReference type="GO" id="GO:0022857">
    <property type="term" value="F:transmembrane transporter activity"/>
    <property type="evidence" value="ECO:0007669"/>
    <property type="project" value="InterPro"/>
</dbReference>
<name>A0AAD5Y278_9FUNG</name>
<keyword evidence="3" id="KW-1133">Transmembrane helix</keyword>
<feature type="transmembrane region" description="Helical" evidence="3">
    <location>
        <begin position="272"/>
        <end position="289"/>
    </location>
</feature>
<keyword evidence="6" id="KW-1185">Reference proteome</keyword>
<dbReference type="PANTHER" id="PTHR31082:SF4">
    <property type="entry name" value="PHEROMONE-REGULATED MEMBRANE PROTEIN 10"/>
    <property type="match status" value="1"/>
</dbReference>
<feature type="compositionally biased region" description="Low complexity" evidence="2">
    <location>
        <begin position="31"/>
        <end position="43"/>
    </location>
</feature>
<reference evidence="5" key="1">
    <citation type="submission" date="2020-05" db="EMBL/GenBank/DDBJ databases">
        <title>Phylogenomic resolution of chytrid fungi.</title>
        <authorList>
            <person name="Stajich J.E."/>
            <person name="Amses K."/>
            <person name="Simmons R."/>
            <person name="Seto K."/>
            <person name="Myers J."/>
            <person name="Bonds A."/>
            <person name="Quandt C.A."/>
            <person name="Barry K."/>
            <person name="Liu P."/>
            <person name="Grigoriev I."/>
            <person name="Longcore J.E."/>
            <person name="James T.Y."/>
        </authorList>
    </citation>
    <scope>NUCLEOTIDE SEQUENCE</scope>
    <source>
        <strain evidence="5">PLAUS21</strain>
    </source>
</reference>
<evidence type="ECO:0000313" key="6">
    <source>
        <dbReference type="Proteomes" id="UP001210925"/>
    </source>
</evidence>
<dbReference type="InterPro" id="IPR010619">
    <property type="entry name" value="ThrE-like_N"/>
</dbReference>
<accession>A0AAD5Y278</accession>
<feature type="domain" description="Threonine/serine exporter-like N-terminal" evidence="4">
    <location>
        <begin position="141"/>
        <end position="342"/>
    </location>
</feature>
<feature type="compositionally biased region" description="Basic and acidic residues" evidence="2">
    <location>
        <begin position="17"/>
        <end position="27"/>
    </location>
</feature>
<sequence length="344" mass="38648">MQDEITKEPSTLSVPEIKIEGSIRISDETESQYSDSESTSSTSNPFHAIRIDDPSPKPRKSKLRTVEWGEDVKEGTHTITKKKSKSLSKLFGKRNSSQTSITSMAQSLHIYSEKIHRKKTLGKSYRDTFGEKESFELKRDFLILLAKDVAYYGVPTHRLEFLLESVGESIGVPSTFFALPSLVMMSVKSNNIESQTFLLKYKQSFHMGKLSHVNDLCHDLLNGRLTIEEATIRLYDIRQKPSYDLWLNVLTFPLTSAIFCLIGFGGDWKDALLSYAFGTVVGLLQVLAIKQPFAFGYLFEFSSALVVTLLTNAFSNLLLSKGTCINTQKIILSSLAILLPVFLF</sequence>
<keyword evidence="3" id="KW-0472">Membrane</keyword>
<comment type="caution">
    <text evidence="5">The sequence shown here is derived from an EMBL/GenBank/DDBJ whole genome shotgun (WGS) entry which is preliminary data.</text>
</comment>
<feature type="transmembrane region" description="Helical" evidence="3">
    <location>
        <begin position="245"/>
        <end position="266"/>
    </location>
</feature>
<dbReference type="AlphaFoldDB" id="A0AAD5Y278"/>
<evidence type="ECO:0000313" key="5">
    <source>
        <dbReference type="EMBL" id="KAJ3254690.1"/>
    </source>
</evidence>
<evidence type="ECO:0000259" key="4">
    <source>
        <dbReference type="Pfam" id="PF06738"/>
    </source>
</evidence>
<dbReference type="EMBL" id="JADGKB010000080">
    <property type="protein sequence ID" value="KAJ3254690.1"/>
    <property type="molecule type" value="Genomic_DNA"/>
</dbReference>
<dbReference type="Proteomes" id="UP001210925">
    <property type="component" value="Unassembled WGS sequence"/>
</dbReference>
<dbReference type="InterPro" id="IPR051361">
    <property type="entry name" value="ThrE/Ser_Exporter"/>
</dbReference>
<evidence type="ECO:0000256" key="3">
    <source>
        <dbReference type="SAM" id="Phobius"/>
    </source>
</evidence>
<evidence type="ECO:0000256" key="2">
    <source>
        <dbReference type="SAM" id="MobiDB-lite"/>
    </source>
</evidence>
<dbReference type="PANTHER" id="PTHR31082">
    <property type="entry name" value="PHEROMONE-REGULATED MEMBRANE PROTEIN 10"/>
    <property type="match status" value="1"/>
</dbReference>
<evidence type="ECO:0000256" key="1">
    <source>
        <dbReference type="ARBA" id="ARBA00034125"/>
    </source>
</evidence>
<feature type="region of interest" description="Disordered" evidence="2">
    <location>
        <begin position="1"/>
        <end position="63"/>
    </location>
</feature>
<dbReference type="Pfam" id="PF06738">
    <property type="entry name" value="ThrE"/>
    <property type="match status" value="1"/>
</dbReference>
<organism evidence="5 6">
    <name type="scientific">Boothiomyces macroporosus</name>
    <dbReference type="NCBI Taxonomy" id="261099"/>
    <lineage>
        <taxon>Eukaryota</taxon>
        <taxon>Fungi</taxon>
        <taxon>Fungi incertae sedis</taxon>
        <taxon>Chytridiomycota</taxon>
        <taxon>Chytridiomycota incertae sedis</taxon>
        <taxon>Chytridiomycetes</taxon>
        <taxon>Rhizophydiales</taxon>
        <taxon>Terramycetaceae</taxon>
        <taxon>Boothiomyces</taxon>
    </lineage>
</organism>
<protein>
    <recommendedName>
        <fullName evidence="4">Threonine/serine exporter-like N-terminal domain-containing protein</fullName>
    </recommendedName>
</protein>
<proteinExistence type="inferred from homology"/>
<gene>
    <name evidence="5" type="ORF">HK103_007029</name>
</gene>
<comment type="similarity">
    <text evidence="1">Belongs to the ThrE exporter (TC 2.A.79) family.</text>
</comment>
<feature type="transmembrane region" description="Helical" evidence="3">
    <location>
        <begin position="301"/>
        <end position="319"/>
    </location>
</feature>
<keyword evidence="3" id="KW-0812">Transmembrane</keyword>